<dbReference type="InterPro" id="IPR007522">
    <property type="entry name" value="CRISPR-assoc_prot_TM1795"/>
</dbReference>
<dbReference type="STRING" id="477974.Daud_1821"/>
<feature type="region of interest" description="Disordered" evidence="2">
    <location>
        <begin position="300"/>
        <end position="321"/>
    </location>
</feature>
<evidence type="ECO:0000256" key="1">
    <source>
        <dbReference type="ARBA" id="ARBA00023118"/>
    </source>
</evidence>
<dbReference type="NCBIfam" id="TIGR01894">
    <property type="entry name" value="cas_TM1795_cmr1"/>
    <property type="match status" value="1"/>
</dbReference>
<dbReference type="HOGENOM" id="CLU_043263_0_0_9"/>
<sequence>MRRLPGDGNGREPVPPPVQPQLSRRVIGSQMVPLVTQIRSYELITPLFGGGVEPGETDPVTVIRGPEIRGQLRFWWRACRGGRFNGDLAAMKEAEDELWGAASTERKPMPSQVEIMISIEQSGESKHPFEVVAGLVDGRKDQPKPKVKANEIVAPAYAAFPLQPSEKEMRAGGIGMQTKTVRTKVCFTLKITYPEKRREEVEAALWAWETFGGIGARTRRGFGASKLVSVDGKPVTPSRANEVEAKIRKGLQKHVVSGTWPASVPHLSLNPRMKVTGRRSDPIAAWEYLVKCLRDFRQSRYPGASPRQPGRSQWPEPDEIRRLTDRRCDRHARSLSTVRKFPRAAFGLPIVFHFKDEKIGDPYDTILQGRDYERLASPLILRPLACADGAVGLAVVLEGTGVTVLPDSLILRKKEEVDISWPVEAAIEAQEAQELSPLNGIPDVLQAFLKKL</sequence>
<gene>
    <name evidence="4" type="ordered locus">Daud_1821</name>
</gene>
<reference evidence="5" key="1">
    <citation type="submission" date="2007-10" db="EMBL/GenBank/DDBJ databases">
        <title>Complete sequence of chromosome of Desulforudis audaxviator MP104C.</title>
        <authorList>
            <person name="Copeland A."/>
            <person name="Lucas S."/>
            <person name="Lapidus A."/>
            <person name="Barry K."/>
            <person name="Glavina del Rio T."/>
            <person name="Dalin E."/>
            <person name="Tice H."/>
            <person name="Bruce D."/>
            <person name="Pitluck S."/>
            <person name="Lowry S.R."/>
            <person name="Larimer F."/>
            <person name="Land M.L."/>
            <person name="Hauser L."/>
            <person name="Kyrpides N."/>
            <person name="Ivanova N.N."/>
            <person name="Richardson P."/>
        </authorList>
    </citation>
    <scope>NUCLEOTIDE SEQUENCE [LARGE SCALE GENOMIC DNA]</scope>
    <source>
        <strain evidence="5">MP104C</strain>
    </source>
</reference>
<keyword evidence="5" id="KW-1185">Reference proteome</keyword>
<dbReference type="EMBL" id="CP000860">
    <property type="protein sequence ID" value="ACA60317.1"/>
    <property type="molecule type" value="Genomic_DNA"/>
</dbReference>
<proteinExistence type="predicted"/>
<dbReference type="GO" id="GO:0051607">
    <property type="term" value="P:defense response to virus"/>
    <property type="evidence" value="ECO:0007669"/>
    <property type="project" value="UniProtKB-KW"/>
</dbReference>
<dbReference type="KEGG" id="dau:Daud_1821"/>
<evidence type="ECO:0000256" key="2">
    <source>
        <dbReference type="SAM" id="MobiDB-lite"/>
    </source>
</evidence>
<keyword evidence="1" id="KW-0051">Antiviral defense</keyword>
<dbReference type="AlphaFoldDB" id="B1I5K8"/>
<dbReference type="InterPro" id="IPR005537">
    <property type="entry name" value="RAMP_III_fam"/>
</dbReference>
<organism evidence="4 5">
    <name type="scientific">Desulforudis audaxviator (strain MP104C)</name>
    <dbReference type="NCBI Taxonomy" id="477974"/>
    <lineage>
        <taxon>Bacteria</taxon>
        <taxon>Bacillati</taxon>
        <taxon>Bacillota</taxon>
        <taxon>Clostridia</taxon>
        <taxon>Thermoanaerobacterales</taxon>
        <taxon>Candidatus Desulforudaceae</taxon>
        <taxon>Candidatus Desulforudis</taxon>
    </lineage>
</organism>
<name>B1I5K8_DESAP</name>
<feature type="domain" description="CRISPR type III-associated protein" evidence="3">
    <location>
        <begin position="42"/>
        <end position="224"/>
    </location>
</feature>
<evidence type="ECO:0000313" key="5">
    <source>
        <dbReference type="Proteomes" id="UP000008544"/>
    </source>
</evidence>
<dbReference type="OrthoDB" id="190500at2"/>
<dbReference type="Proteomes" id="UP000008544">
    <property type="component" value="Chromosome"/>
</dbReference>
<evidence type="ECO:0000259" key="3">
    <source>
        <dbReference type="Pfam" id="PF03787"/>
    </source>
</evidence>
<evidence type="ECO:0000313" key="4">
    <source>
        <dbReference type="EMBL" id="ACA60317.1"/>
    </source>
</evidence>
<dbReference type="eggNOG" id="COG1367">
    <property type="taxonomic scope" value="Bacteria"/>
</dbReference>
<feature type="region of interest" description="Disordered" evidence="2">
    <location>
        <begin position="1"/>
        <end position="21"/>
    </location>
</feature>
<accession>B1I5K8</accession>
<protein>
    <submittedName>
        <fullName evidence="4">CRISPR-associated RAMP protein, Cmr1 family</fullName>
    </submittedName>
</protein>
<dbReference type="Pfam" id="PF03787">
    <property type="entry name" value="RAMPs"/>
    <property type="match status" value="1"/>
</dbReference>
<reference evidence="4 5" key="2">
    <citation type="journal article" date="2008" name="Science">
        <title>Environmental genomics reveals a single-species ecosystem deep within Earth.</title>
        <authorList>
            <person name="Chivian D."/>
            <person name="Brodie E.L."/>
            <person name="Alm E.J."/>
            <person name="Culley D.E."/>
            <person name="Dehal P.S."/>
            <person name="Desantis T.Z."/>
            <person name="Gihring T.M."/>
            <person name="Lapidus A."/>
            <person name="Lin L.H."/>
            <person name="Lowry S.R."/>
            <person name="Moser D.P."/>
            <person name="Richardson P.M."/>
            <person name="Southam G."/>
            <person name="Wanger G."/>
            <person name="Pratt L.M."/>
            <person name="Andersen G.L."/>
            <person name="Hazen T.C."/>
            <person name="Brockman F.J."/>
            <person name="Arkin A.P."/>
            <person name="Onstott T.C."/>
        </authorList>
    </citation>
    <scope>NUCLEOTIDE SEQUENCE [LARGE SCALE GENOMIC DNA]</scope>
    <source>
        <strain evidence="4 5">MP104C</strain>
    </source>
</reference>